<keyword evidence="2" id="KW-0812">Transmembrane</keyword>
<gene>
    <name evidence="3" type="ORF">YALI1_A06634g</name>
</gene>
<reference evidence="3 4" key="1">
    <citation type="journal article" date="2016" name="PLoS ONE">
        <title>Sequence Assembly of Yarrowia lipolytica Strain W29/CLIB89 Shows Transposable Element Diversity.</title>
        <authorList>
            <person name="Magnan C."/>
            <person name="Yu J."/>
            <person name="Chang I."/>
            <person name="Jahn E."/>
            <person name="Kanomata Y."/>
            <person name="Wu J."/>
            <person name="Zeller M."/>
            <person name="Oakes M."/>
            <person name="Baldi P."/>
            <person name="Sandmeyer S."/>
        </authorList>
    </citation>
    <scope>NUCLEOTIDE SEQUENCE [LARGE SCALE GENOMIC DNA]</scope>
    <source>
        <strain evidence="4">CLIB89(W29)</strain>
    </source>
</reference>
<sequence length="265" mass="29686">MHACNLETGRDGRWAAEKQPSEGVPSEAISPRHVCFTVKTLTSILPQVGETAYLHQSRISEWILLVGADCSYSSAMSYVSVRCFSIKFTSFVDQVPLLLSVFASLSFFLALVHHSCCLFFIILVAFFSSFLLALVHHSCCLFLPLFASSSSHLLPRFRSFSPRFRLVLPHLCWSHISSPLETRPCRVCSCFLRSARRTNLVLCHNTVGSVSDGYPAEHGNKSSASDNDLSDYRCNCVRLERVQQQSRVSVSPNAIRRASRPMYVQ</sequence>
<evidence type="ECO:0000256" key="2">
    <source>
        <dbReference type="SAM" id="Phobius"/>
    </source>
</evidence>
<keyword evidence="2" id="KW-1133">Transmembrane helix</keyword>
<name>A0A1D8N3Z0_YARLL</name>
<feature type="transmembrane region" description="Helical" evidence="2">
    <location>
        <begin position="118"/>
        <end position="146"/>
    </location>
</feature>
<dbReference type="RefSeq" id="XP_068137765.1">
    <property type="nucleotide sequence ID" value="XM_068281664.1"/>
</dbReference>
<dbReference type="EMBL" id="CP017553">
    <property type="protein sequence ID" value="AOW00339.1"/>
    <property type="molecule type" value="Genomic_DNA"/>
</dbReference>
<evidence type="ECO:0000313" key="4">
    <source>
        <dbReference type="Proteomes" id="UP000182444"/>
    </source>
</evidence>
<dbReference type="AlphaFoldDB" id="A0A1D8N3Z0"/>
<feature type="compositionally biased region" description="Basic and acidic residues" evidence="1">
    <location>
        <begin position="8"/>
        <end position="20"/>
    </location>
</feature>
<evidence type="ECO:0000313" key="3">
    <source>
        <dbReference type="EMBL" id="AOW00339.1"/>
    </source>
</evidence>
<dbReference type="VEuPathDB" id="FungiDB:YALI1_A06634g"/>
<dbReference type="GeneID" id="94582324"/>
<dbReference type="Proteomes" id="UP000182444">
    <property type="component" value="Chromosome 1A"/>
</dbReference>
<feature type="transmembrane region" description="Helical" evidence="2">
    <location>
        <begin position="95"/>
        <end position="112"/>
    </location>
</feature>
<protein>
    <submittedName>
        <fullName evidence="3">Uncharacterized protein</fullName>
    </submittedName>
</protein>
<feature type="region of interest" description="Disordered" evidence="1">
    <location>
        <begin position="1"/>
        <end position="26"/>
    </location>
</feature>
<keyword evidence="2" id="KW-0472">Membrane</keyword>
<evidence type="ECO:0000256" key="1">
    <source>
        <dbReference type="SAM" id="MobiDB-lite"/>
    </source>
</evidence>
<organism evidence="3 4">
    <name type="scientific">Yarrowia lipolytica</name>
    <name type="common">Candida lipolytica</name>
    <dbReference type="NCBI Taxonomy" id="4952"/>
    <lineage>
        <taxon>Eukaryota</taxon>
        <taxon>Fungi</taxon>
        <taxon>Dikarya</taxon>
        <taxon>Ascomycota</taxon>
        <taxon>Saccharomycotina</taxon>
        <taxon>Dipodascomycetes</taxon>
        <taxon>Dipodascales</taxon>
        <taxon>Dipodascales incertae sedis</taxon>
        <taxon>Yarrowia</taxon>
    </lineage>
</organism>
<proteinExistence type="predicted"/>
<accession>A0A1D8N3Z0</accession>